<dbReference type="PANTHER" id="PTHR23028:SF134">
    <property type="entry name" value="PUTATIVE (AFU_ORTHOLOGUE AFUA_4G08520)-RELATED"/>
    <property type="match status" value="1"/>
</dbReference>
<accession>A0A848APF7</accession>
<evidence type="ECO:0000256" key="1">
    <source>
        <dbReference type="SAM" id="Phobius"/>
    </source>
</evidence>
<keyword evidence="1" id="KW-0812">Transmembrane</keyword>
<proteinExistence type="predicted"/>
<dbReference type="Proteomes" id="UP000576225">
    <property type="component" value="Unassembled WGS sequence"/>
</dbReference>
<name>A0A848APF7_9BACT</name>
<evidence type="ECO:0000313" key="3">
    <source>
        <dbReference type="Proteomes" id="UP000576225"/>
    </source>
</evidence>
<sequence length="370" mass="41357">MAKRIIYIDGLKGLCGIWVCLFHYLLAFASFGYIGWESGVADADKAAYYFRYFPYSILTNGSFPLYIFFALIGFIPALHFFQTGSADGIRRQAVMRYFRLMPPVLACALIASVVYLTSGFFSQEVGALLDNNWDRAFYVVPLSLTGAFANGIFYALWNGNCDYCSVLWCMNVIIFGSYLSYGILLFFGSFQRRFWLYGGLFLLSFAVPMYTAFLGGIVAADLVVIHSGRPAAESRGWLLLSAGMVVGNFPEVWLPSGITVFSAYGIGAFLLLLGCSESRSIQSWLEKRWLVRAGVLSFALILVHFTILMSLSAWMFLKLCAIGISYGWALTATVVLSVPVVWLAALVFESLIERPTERFSHWLFRKITGE</sequence>
<feature type="transmembrane region" description="Helical" evidence="1">
    <location>
        <begin position="136"/>
        <end position="156"/>
    </location>
</feature>
<evidence type="ECO:0000313" key="2">
    <source>
        <dbReference type="EMBL" id="NMD85734.1"/>
    </source>
</evidence>
<dbReference type="GO" id="GO:0016746">
    <property type="term" value="F:acyltransferase activity"/>
    <property type="evidence" value="ECO:0007669"/>
    <property type="project" value="UniProtKB-KW"/>
</dbReference>
<feature type="transmembrane region" description="Helical" evidence="1">
    <location>
        <begin position="63"/>
        <end position="81"/>
    </location>
</feature>
<dbReference type="PANTHER" id="PTHR23028">
    <property type="entry name" value="ACETYLTRANSFERASE"/>
    <property type="match status" value="1"/>
</dbReference>
<feature type="transmembrane region" description="Helical" evidence="1">
    <location>
        <begin position="168"/>
        <end position="188"/>
    </location>
</feature>
<gene>
    <name evidence="2" type="ORF">HF882_03965</name>
</gene>
<feature type="transmembrane region" description="Helical" evidence="1">
    <location>
        <begin position="260"/>
        <end position="277"/>
    </location>
</feature>
<feature type="transmembrane region" description="Helical" evidence="1">
    <location>
        <begin position="289"/>
        <end position="314"/>
    </location>
</feature>
<feature type="transmembrane region" description="Helical" evidence="1">
    <location>
        <begin position="194"/>
        <end position="224"/>
    </location>
</feature>
<dbReference type="RefSeq" id="WP_168961686.1">
    <property type="nucleotide sequence ID" value="NZ_JABAEW010000005.1"/>
</dbReference>
<organism evidence="2 3">
    <name type="scientific">Victivallis vadensis</name>
    <dbReference type="NCBI Taxonomy" id="172901"/>
    <lineage>
        <taxon>Bacteria</taxon>
        <taxon>Pseudomonadati</taxon>
        <taxon>Lentisphaerota</taxon>
        <taxon>Lentisphaeria</taxon>
        <taxon>Victivallales</taxon>
        <taxon>Victivallaceae</taxon>
        <taxon>Victivallis</taxon>
    </lineage>
</organism>
<comment type="caution">
    <text evidence="2">The sequence shown here is derived from an EMBL/GenBank/DDBJ whole genome shotgun (WGS) entry which is preliminary data.</text>
</comment>
<keyword evidence="2" id="KW-0012">Acyltransferase</keyword>
<keyword evidence="2" id="KW-0808">Transferase</keyword>
<feature type="transmembrane region" description="Helical" evidence="1">
    <location>
        <begin position="326"/>
        <end position="348"/>
    </location>
</feature>
<keyword evidence="1" id="KW-1133">Transmembrane helix</keyword>
<feature type="transmembrane region" description="Helical" evidence="1">
    <location>
        <begin position="12"/>
        <end position="36"/>
    </location>
</feature>
<protein>
    <submittedName>
        <fullName evidence="2">Acyltransferase</fullName>
    </submittedName>
</protein>
<feature type="transmembrane region" description="Helical" evidence="1">
    <location>
        <begin position="97"/>
        <end position="116"/>
    </location>
</feature>
<dbReference type="InterPro" id="IPR050879">
    <property type="entry name" value="Acyltransferase_3"/>
</dbReference>
<dbReference type="AlphaFoldDB" id="A0A848APF7"/>
<keyword evidence="1" id="KW-0472">Membrane</keyword>
<reference evidence="2 3" key="1">
    <citation type="submission" date="2020-04" db="EMBL/GenBank/DDBJ databases">
        <authorList>
            <person name="Hitch T.C.A."/>
            <person name="Wylensek D."/>
            <person name="Clavel T."/>
        </authorList>
    </citation>
    <scope>NUCLEOTIDE SEQUENCE [LARGE SCALE GENOMIC DNA]</scope>
    <source>
        <strain evidence="2 3">COR2-253-APC-1A</strain>
    </source>
</reference>
<dbReference type="EMBL" id="JABAEW010000005">
    <property type="protein sequence ID" value="NMD85734.1"/>
    <property type="molecule type" value="Genomic_DNA"/>
</dbReference>